<sequence>MLLPVEILTLIVAHTDADDRHALRAASRDLRSAVDAGCKALTLTRPRTCTPAVAVPALHRAAACCHRWGGVRALTLKDLGAECIRPALALLNSAARHCPELSSITLTRLDRELSLALTSCLSSCRLASLTSLALAAPKHGQPLLLTPLGELSSLTALTVVGRSSGASAAWLPPSLRRLRLGAHGMNDSGIGGTSWLDAIGACCSLEVLELSWLDPFDLGEKPDDPDEELDFSEFYASVGQLTNLRELSGAFSGITFDNDDDDEDGADGYRIDCLEPDLLLPSLTALRRLALYIGCDGRWDELKPAVKGPLSSLAAQCATLEELAFDVEPEDDVDAALVPCFPRLDALNVTFTQHESYPPLLRQTFPAVSRLIVGGMASPDGAIMDFDAVASLPCCTSLSILVAPDGGELSFFGRMGALSGCSTLTHVRLCSLPQAPLEQCLELAIAPQIRVLEVHDCTFDKELSLDALATSVRAVARRREGFDVVVQQEQIYPAPGLLSLEMLHN</sequence>
<dbReference type="Gene3D" id="3.80.10.10">
    <property type="entry name" value="Ribonuclease Inhibitor"/>
    <property type="match status" value="1"/>
</dbReference>
<dbReference type="EMBL" id="KK100324">
    <property type="protein sequence ID" value="KIZ06840.1"/>
    <property type="molecule type" value="Genomic_DNA"/>
</dbReference>
<evidence type="ECO:0000313" key="3">
    <source>
        <dbReference type="Proteomes" id="UP000054498"/>
    </source>
</evidence>
<dbReference type="SUPFAM" id="SSF52047">
    <property type="entry name" value="RNI-like"/>
    <property type="match status" value="1"/>
</dbReference>
<dbReference type="AlphaFoldDB" id="A0A0D2MW85"/>
<evidence type="ECO:0000313" key="2">
    <source>
        <dbReference type="EMBL" id="KIZ06840.1"/>
    </source>
</evidence>
<protein>
    <recommendedName>
        <fullName evidence="4">F-box domain-containing protein</fullName>
    </recommendedName>
</protein>
<gene>
    <name evidence="2" type="ORF">MNEG_1109</name>
</gene>
<dbReference type="GeneID" id="25728317"/>
<accession>A0A0D2MW85</accession>
<dbReference type="InterPro" id="IPR032675">
    <property type="entry name" value="LRR_dom_sf"/>
</dbReference>
<dbReference type="KEGG" id="mng:MNEG_1109"/>
<organism evidence="2 3">
    <name type="scientific">Monoraphidium neglectum</name>
    <dbReference type="NCBI Taxonomy" id="145388"/>
    <lineage>
        <taxon>Eukaryota</taxon>
        <taxon>Viridiplantae</taxon>
        <taxon>Chlorophyta</taxon>
        <taxon>core chlorophytes</taxon>
        <taxon>Chlorophyceae</taxon>
        <taxon>CS clade</taxon>
        <taxon>Sphaeropleales</taxon>
        <taxon>Selenastraceae</taxon>
        <taxon>Monoraphidium</taxon>
    </lineage>
</organism>
<evidence type="ECO:0000256" key="1">
    <source>
        <dbReference type="ARBA" id="ARBA00004430"/>
    </source>
</evidence>
<dbReference type="GO" id="GO:0005930">
    <property type="term" value="C:axoneme"/>
    <property type="evidence" value="ECO:0007669"/>
    <property type="project" value="UniProtKB-SubCell"/>
</dbReference>
<keyword evidence="3" id="KW-1185">Reference proteome</keyword>
<proteinExistence type="predicted"/>
<dbReference type="RefSeq" id="XP_013905859.1">
    <property type="nucleotide sequence ID" value="XM_014050405.1"/>
</dbReference>
<reference evidence="2 3" key="1">
    <citation type="journal article" date="2013" name="BMC Genomics">
        <title>Reconstruction of the lipid metabolism for the microalga Monoraphidium neglectum from its genome sequence reveals characteristics suitable for biofuel production.</title>
        <authorList>
            <person name="Bogen C."/>
            <person name="Al-Dilaimi A."/>
            <person name="Albersmeier A."/>
            <person name="Wichmann J."/>
            <person name="Grundmann M."/>
            <person name="Rupp O."/>
            <person name="Lauersen K.J."/>
            <person name="Blifernez-Klassen O."/>
            <person name="Kalinowski J."/>
            <person name="Goesmann A."/>
            <person name="Mussgnug J.H."/>
            <person name="Kruse O."/>
        </authorList>
    </citation>
    <scope>NUCLEOTIDE SEQUENCE [LARGE SCALE GENOMIC DNA]</scope>
    <source>
        <strain evidence="2 3">SAG 48.87</strain>
    </source>
</reference>
<dbReference type="Proteomes" id="UP000054498">
    <property type="component" value="Unassembled WGS sequence"/>
</dbReference>
<comment type="subcellular location">
    <subcellularLocation>
        <location evidence="1">Cytoplasm</location>
        <location evidence="1">Cytoskeleton</location>
        <location evidence="1">Cilium axoneme</location>
    </subcellularLocation>
</comment>
<name>A0A0D2MW85_9CHLO</name>
<evidence type="ECO:0008006" key="4">
    <source>
        <dbReference type="Google" id="ProtNLM"/>
    </source>
</evidence>
<dbReference type="STRING" id="145388.A0A0D2MW85"/>